<dbReference type="GO" id="GO:0000150">
    <property type="term" value="F:DNA strand exchange activity"/>
    <property type="evidence" value="ECO:0007669"/>
    <property type="project" value="InterPro"/>
</dbReference>
<dbReference type="Pfam" id="PF00239">
    <property type="entry name" value="Resolvase"/>
    <property type="match status" value="1"/>
</dbReference>
<comment type="caution">
    <text evidence="2">The sequence shown here is derived from an EMBL/GenBank/DDBJ whole genome shotgun (WGS) entry which is preliminary data.</text>
</comment>
<evidence type="ECO:0000313" key="2">
    <source>
        <dbReference type="EMBL" id="RHW29294.1"/>
    </source>
</evidence>
<gene>
    <name evidence="2" type="ORF">D1B32_22735</name>
</gene>
<dbReference type="InterPro" id="IPR006119">
    <property type="entry name" value="Resolv_N"/>
</dbReference>
<organism evidence="2 3">
    <name type="scientific">Oceanobacillus profundus</name>
    <dbReference type="NCBI Taxonomy" id="372463"/>
    <lineage>
        <taxon>Bacteria</taxon>
        <taxon>Bacillati</taxon>
        <taxon>Bacillota</taxon>
        <taxon>Bacilli</taxon>
        <taxon>Bacillales</taxon>
        <taxon>Bacillaceae</taxon>
        <taxon>Oceanobacillus</taxon>
    </lineage>
</organism>
<name>A0A417Y9U1_9BACI</name>
<dbReference type="AlphaFoldDB" id="A0A417Y9U1"/>
<reference evidence="2 3" key="1">
    <citation type="journal article" date="2007" name="Int. J. Syst. Evol. Microbiol.">
        <title>Oceanobacillus profundus sp. nov., isolated from a deep-sea sediment core.</title>
        <authorList>
            <person name="Kim Y.G."/>
            <person name="Choi D.H."/>
            <person name="Hyun S."/>
            <person name="Cho B.C."/>
        </authorList>
    </citation>
    <scope>NUCLEOTIDE SEQUENCE [LARGE SCALE GENOMIC DNA]</scope>
    <source>
        <strain evidence="2 3">DSM 18246</strain>
    </source>
</reference>
<dbReference type="Gene3D" id="3.40.50.1390">
    <property type="entry name" value="Resolvase, N-terminal catalytic domain"/>
    <property type="match status" value="1"/>
</dbReference>
<dbReference type="InterPro" id="IPR036162">
    <property type="entry name" value="Resolvase-like_N_sf"/>
</dbReference>
<dbReference type="SUPFAM" id="SSF53041">
    <property type="entry name" value="Resolvase-like"/>
    <property type="match status" value="1"/>
</dbReference>
<dbReference type="Proteomes" id="UP000285456">
    <property type="component" value="Unassembled WGS sequence"/>
</dbReference>
<proteinExistence type="predicted"/>
<keyword evidence="3" id="KW-1185">Reference proteome</keyword>
<sequence length="132" mass="15822">MSSHNYKKAILYSQRIMEENCNVAEIENDIIKHLHENNFEVVKKFSDLGYHNRMRTGLNELIKYLMNTGQTIDLVAFYSFDYLGRDKARLNYVVPRIKKYVTRVMLIENQPSLYRNSKLKLQFNQDIWKKII</sequence>
<feature type="domain" description="Resolvase/invertase-type recombinase catalytic" evidence="1">
    <location>
        <begin position="28"/>
        <end position="121"/>
    </location>
</feature>
<dbReference type="OrthoDB" id="2721354at2"/>
<dbReference type="RefSeq" id="WP_095312748.1">
    <property type="nucleotide sequence ID" value="NZ_PHUT01000028.1"/>
</dbReference>
<dbReference type="EMBL" id="QWEH01000030">
    <property type="protein sequence ID" value="RHW29294.1"/>
    <property type="molecule type" value="Genomic_DNA"/>
</dbReference>
<evidence type="ECO:0000313" key="3">
    <source>
        <dbReference type="Proteomes" id="UP000285456"/>
    </source>
</evidence>
<accession>A0A417Y9U1</accession>
<dbReference type="GO" id="GO:0003677">
    <property type="term" value="F:DNA binding"/>
    <property type="evidence" value="ECO:0007669"/>
    <property type="project" value="InterPro"/>
</dbReference>
<evidence type="ECO:0000259" key="1">
    <source>
        <dbReference type="Pfam" id="PF00239"/>
    </source>
</evidence>
<protein>
    <recommendedName>
        <fullName evidence="1">Resolvase/invertase-type recombinase catalytic domain-containing protein</fullName>
    </recommendedName>
</protein>